<reference evidence="8 9" key="1">
    <citation type="submission" date="2017-08" db="EMBL/GenBank/DDBJ databases">
        <title>Infants hospitalized years apart are colonized by the same room-sourced microbial strains.</title>
        <authorList>
            <person name="Brooks B."/>
            <person name="Olm M.R."/>
            <person name="Firek B.A."/>
            <person name="Baker R."/>
            <person name="Thomas B.C."/>
            <person name="Morowitz M.J."/>
            <person name="Banfield J.F."/>
        </authorList>
    </citation>
    <scope>NUCLEOTIDE SEQUENCE [LARGE SCALE GENOMIC DNA]</scope>
    <source>
        <strain evidence="8">S2_005_002_R2_34</strain>
    </source>
</reference>
<comment type="similarity">
    <text evidence="6">Belongs to the DNA polymerase HolA subunit family.</text>
</comment>
<dbReference type="PANTHER" id="PTHR34388">
    <property type="entry name" value="DNA POLYMERASE III SUBUNIT DELTA"/>
    <property type="match status" value="1"/>
</dbReference>
<protein>
    <recommendedName>
        <fullName evidence="1">DNA-directed DNA polymerase</fullName>
        <ecNumber evidence="1">2.7.7.7</ecNumber>
    </recommendedName>
</protein>
<dbReference type="InterPro" id="IPR008921">
    <property type="entry name" value="DNA_pol3_clamp-load_cplx_C"/>
</dbReference>
<dbReference type="InterPro" id="IPR005790">
    <property type="entry name" value="DNA_polIII_delta"/>
</dbReference>
<dbReference type="GO" id="GO:0006261">
    <property type="term" value="P:DNA-templated DNA replication"/>
    <property type="evidence" value="ECO:0007669"/>
    <property type="project" value="TreeGrafter"/>
</dbReference>
<evidence type="ECO:0000256" key="1">
    <source>
        <dbReference type="ARBA" id="ARBA00012417"/>
    </source>
</evidence>
<evidence type="ECO:0000256" key="7">
    <source>
        <dbReference type="ARBA" id="ARBA00049244"/>
    </source>
</evidence>
<dbReference type="Gene3D" id="3.40.50.300">
    <property type="entry name" value="P-loop containing nucleotide triphosphate hydrolases"/>
    <property type="match status" value="1"/>
</dbReference>
<gene>
    <name evidence="8" type="ORF">DI556_00220</name>
</gene>
<dbReference type="EMBL" id="QFPW01000001">
    <property type="protein sequence ID" value="PZQ52136.1"/>
    <property type="molecule type" value="Genomic_DNA"/>
</dbReference>
<evidence type="ECO:0000256" key="4">
    <source>
        <dbReference type="ARBA" id="ARBA00022705"/>
    </source>
</evidence>
<evidence type="ECO:0000256" key="3">
    <source>
        <dbReference type="ARBA" id="ARBA00022695"/>
    </source>
</evidence>
<dbReference type="EC" id="2.7.7.7" evidence="1"/>
<comment type="caution">
    <text evidence="8">The sequence shown here is derived from an EMBL/GenBank/DDBJ whole genome shotgun (WGS) entry which is preliminary data.</text>
</comment>
<comment type="catalytic activity">
    <reaction evidence="7">
        <text>DNA(n) + a 2'-deoxyribonucleoside 5'-triphosphate = DNA(n+1) + diphosphate</text>
        <dbReference type="Rhea" id="RHEA:22508"/>
        <dbReference type="Rhea" id="RHEA-COMP:17339"/>
        <dbReference type="Rhea" id="RHEA-COMP:17340"/>
        <dbReference type="ChEBI" id="CHEBI:33019"/>
        <dbReference type="ChEBI" id="CHEBI:61560"/>
        <dbReference type="ChEBI" id="CHEBI:173112"/>
        <dbReference type="EC" id="2.7.7.7"/>
    </reaction>
</comment>
<keyword evidence="2" id="KW-0808">Transferase</keyword>
<evidence type="ECO:0000256" key="2">
    <source>
        <dbReference type="ARBA" id="ARBA00022679"/>
    </source>
</evidence>
<sequence>MKLTGRDAARYLDAPDPKGAGALLYGADASLVALRRAALVTAMIGPGGAEEMRLTRIAAGELRRDPAALADAVKAIGFFPGPRLVLVEEAGDGLAAIFAAVLDTWAPGDARVLATAGALGASSGLRKLFEKSPRVAAIGLYADPPGRAEIADALAREGLRVVAPEALADLETLGRGLEPGEFAQFLKLLALYKRGDPAPLDPAELAALAPRAQDADLDTLLHHVAEGRAGDLVREIRRLAGQGSATSLTIVAARHFRALHAAAISPDGPEAALSRARPPVFGPRRSRMAAQARALGPDRLERALGWIVDAELDLRSARPVPAAALVERLFVRIAMLRRD</sequence>
<dbReference type="AlphaFoldDB" id="A0A2W5NF23"/>
<dbReference type="GO" id="GO:0003887">
    <property type="term" value="F:DNA-directed DNA polymerase activity"/>
    <property type="evidence" value="ECO:0007669"/>
    <property type="project" value="UniProtKB-KW"/>
</dbReference>
<dbReference type="Gene3D" id="1.20.272.10">
    <property type="match status" value="1"/>
</dbReference>
<evidence type="ECO:0000313" key="9">
    <source>
        <dbReference type="Proteomes" id="UP000249185"/>
    </source>
</evidence>
<dbReference type="Proteomes" id="UP000249185">
    <property type="component" value="Unassembled WGS sequence"/>
</dbReference>
<name>A0A2W5NF23_RHOSU</name>
<organism evidence="8 9">
    <name type="scientific">Rhodovulum sulfidophilum</name>
    <name type="common">Rhodobacter sulfidophilus</name>
    <dbReference type="NCBI Taxonomy" id="35806"/>
    <lineage>
        <taxon>Bacteria</taxon>
        <taxon>Pseudomonadati</taxon>
        <taxon>Pseudomonadota</taxon>
        <taxon>Alphaproteobacteria</taxon>
        <taxon>Rhodobacterales</taxon>
        <taxon>Paracoccaceae</taxon>
        <taxon>Rhodovulum</taxon>
    </lineage>
</organism>
<dbReference type="GO" id="GO:0003677">
    <property type="term" value="F:DNA binding"/>
    <property type="evidence" value="ECO:0007669"/>
    <property type="project" value="InterPro"/>
</dbReference>
<dbReference type="InterPro" id="IPR027417">
    <property type="entry name" value="P-loop_NTPase"/>
</dbReference>
<evidence type="ECO:0000256" key="5">
    <source>
        <dbReference type="ARBA" id="ARBA00022932"/>
    </source>
</evidence>
<dbReference type="GO" id="GO:0009360">
    <property type="term" value="C:DNA polymerase III complex"/>
    <property type="evidence" value="ECO:0007669"/>
    <property type="project" value="TreeGrafter"/>
</dbReference>
<accession>A0A2W5NF23</accession>
<keyword evidence="4" id="KW-0235">DNA replication</keyword>
<keyword evidence="5" id="KW-0239">DNA-directed DNA polymerase</keyword>
<keyword evidence="3" id="KW-0548">Nucleotidyltransferase</keyword>
<dbReference type="PANTHER" id="PTHR34388:SF1">
    <property type="entry name" value="DNA POLYMERASE III SUBUNIT DELTA"/>
    <property type="match status" value="1"/>
</dbReference>
<proteinExistence type="inferred from homology"/>
<evidence type="ECO:0000313" key="8">
    <source>
        <dbReference type="EMBL" id="PZQ52136.1"/>
    </source>
</evidence>
<dbReference type="SUPFAM" id="SSF48019">
    <property type="entry name" value="post-AAA+ oligomerization domain-like"/>
    <property type="match status" value="1"/>
</dbReference>
<evidence type="ECO:0000256" key="6">
    <source>
        <dbReference type="ARBA" id="ARBA00034754"/>
    </source>
</evidence>